<dbReference type="RefSeq" id="NP_001307950.1">
    <property type="nucleotide sequence ID" value="NM_001321021.1"/>
</dbReference>
<dbReference type="DNASU" id="7311"/>
<dbReference type="GeneID" id="7311"/>
<dbReference type="RefSeq" id="NP_001307948.1">
    <property type="nucleotide sequence ID" value="NM_001321019.1"/>
</dbReference>
<dbReference type="RefSeq" id="NP_001307951.1">
    <property type="nucleotide sequence ID" value="NM_001321022.1"/>
</dbReference>
<dbReference type="PANTHER" id="PTHR46254">
    <property type="entry name" value="PROTEIN GVQW1-RELATED"/>
    <property type="match status" value="1"/>
</dbReference>
<dbReference type="CTD" id="7311"/>
<dbReference type="RefSeq" id="NP_001307949.1">
    <property type="nucleotide sequence ID" value="NM_001321020.1"/>
</dbReference>
<dbReference type="EMBL" id="AF545864">
    <property type="protein sequence ID" value="AAP97731.1"/>
    <property type="molecule type" value="mRNA"/>
</dbReference>
<evidence type="ECO:0000313" key="1">
    <source>
        <dbReference type="EMBL" id="AAP97731.1"/>
    </source>
</evidence>
<dbReference type="PeptideAtlas" id="Q7Z4P3"/>
<dbReference type="DisGeNET" id="7311"/>
<reference evidence="1" key="1">
    <citation type="submission" date="2002-09" db="EMBL/GenBank/DDBJ databases">
        <authorList>
            <person name="Yu L."/>
        </authorList>
    </citation>
    <scope>NUCLEOTIDE SEQUENCE</scope>
    <source>
        <tissue evidence="1">Lung cancer</tissue>
    </source>
</reference>
<dbReference type="RefSeq" id="NP_003324.1">
    <property type="nucleotide sequence ID" value="NM_003333.4"/>
</dbReference>
<proteinExistence type="evidence at transcript level"/>
<dbReference type="BioGRID-ORCS" id="7311">
    <property type="hits" value="742 hits in 1100 CRISPR screens"/>
</dbReference>
<dbReference type="OrthoDB" id="428577at2759"/>
<sequence>MLSRLVLNSWAQAIRPSQPLKVLGLQARTAMPDPVLSFLFVCLFVCFETESCSVAQAGVQWRSLGLLQPLPPGFTSFSCLSLPSSWDYRCPPQLLANFLYF</sequence>
<protein>
    <submittedName>
        <fullName evidence="1">Uncharacterized protein</fullName>
    </submittedName>
</protein>
<name>Q7Z4P3_HUMAN</name>
<accession>Q7Z4P3</accession>
<organism evidence="1">
    <name type="scientific">Homo sapiens</name>
    <name type="common">Human</name>
    <dbReference type="NCBI Taxonomy" id="9606"/>
    <lineage>
        <taxon>Eukaryota</taxon>
        <taxon>Metazoa</taxon>
        <taxon>Chordata</taxon>
        <taxon>Craniata</taxon>
        <taxon>Vertebrata</taxon>
        <taxon>Euteleostomi</taxon>
        <taxon>Mammalia</taxon>
        <taxon>Eutheria</taxon>
        <taxon>Euarchontoglires</taxon>
        <taxon>Primates</taxon>
        <taxon>Haplorrhini</taxon>
        <taxon>Catarrhini</taxon>
        <taxon>Hominidae</taxon>
        <taxon>Homo</taxon>
    </lineage>
</organism>
<dbReference type="KEGG" id="hsa:7311"/>
<dbReference type="RefSeq" id="NP_001307946.1">
    <property type="nucleotide sequence ID" value="NM_001321017.1"/>
</dbReference>
<dbReference type="RefSeq" id="NP_001029102.1">
    <property type="nucleotide sequence ID" value="NM_001033930.2"/>
</dbReference>
<dbReference type="RefSeq" id="NP_001307947.1">
    <property type="nucleotide sequence ID" value="NM_001321018.1"/>
</dbReference>
<dbReference type="AlphaFoldDB" id="Q7Z4P3"/>